<gene>
    <name evidence="1" type="ORF">REJC140_03849</name>
</gene>
<name>A0ABM8PRK2_9HYPH</name>
<proteinExistence type="predicted"/>
<accession>A0ABM8PRK2</accession>
<organism evidence="1 2">
    <name type="scientific">Pseudorhizobium endolithicum</name>
    <dbReference type="NCBI Taxonomy" id="1191678"/>
    <lineage>
        <taxon>Bacteria</taxon>
        <taxon>Pseudomonadati</taxon>
        <taxon>Pseudomonadota</taxon>
        <taxon>Alphaproteobacteria</taxon>
        <taxon>Hyphomicrobiales</taxon>
        <taxon>Rhizobiaceae</taxon>
        <taxon>Rhizobium/Agrobacterium group</taxon>
        <taxon>Pseudorhizobium</taxon>
    </lineage>
</organism>
<dbReference type="EMBL" id="CABFWF030000013">
    <property type="protein sequence ID" value="CAD7044657.1"/>
    <property type="molecule type" value="Genomic_DNA"/>
</dbReference>
<reference evidence="1 2" key="1">
    <citation type="submission" date="2020-11" db="EMBL/GenBank/DDBJ databases">
        <authorList>
            <person name="Lassalle F."/>
        </authorList>
    </citation>
    <scope>NUCLEOTIDE SEQUENCE [LARGE SCALE GENOMIC DNA]</scope>
    <source>
        <strain evidence="1 2">JC140</strain>
    </source>
</reference>
<keyword evidence="2" id="KW-1185">Reference proteome</keyword>
<dbReference type="Proteomes" id="UP000606921">
    <property type="component" value="Unassembled WGS sequence"/>
</dbReference>
<evidence type="ECO:0000313" key="2">
    <source>
        <dbReference type="Proteomes" id="UP000606921"/>
    </source>
</evidence>
<evidence type="ECO:0000313" key="1">
    <source>
        <dbReference type="EMBL" id="CAD7044657.1"/>
    </source>
</evidence>
<comment type="caution">
    <text evidence="1">The sequence shown here is derived from an EMBL/GenBank/DDBJ whole genome shotgun (WGS) entry which is preliminary data.</text>
</comment>
<sequence length="162" mass="17923">MNFFAKMPDWLRNGLLVIGGGLIGWFGNQYMDARGAYKESLTANYDSFNQASSGLEDSLREFAAIAQGLKPKTPEATVQLQSHLLDVLRVAKDLNRRLGHNEPVMTEFESATVSLMRAADRVTGPLDGKQMVEAVENYLFAEMQLRDAVVNETNAIVGGWLL</sequence>
<protein>
    <submittedName>
        <fullName evidence="1">Uncharacterized protein</fullName>
    </submittedName>
</protein>